<gene>
    <name evidence="1" type="ORF">NCF85_12970</name>
</gene>
<reference evidence="1 2" key="1">
    <citation type="submission" date="2022-06" db="EMBL/GenBank/DDBJ databases">
        <authorList>
            <person name="Liu G."/>
        </authorList>
    </citation>
    <scope>NUCLEOTIDE SEQUENCE [LARGE SCALE GENOMIC DNA]</scope>
    <source>
        <strain evidence="1 2">E4</strain>
    </source>
</reference>
<evidence type="ECO:0000313" key="2">
    <source>
        <dbReference type="Proteomes" id="UP001056619"/>
    </source>
</evidence>
<dbReference type="SUPFAM" id="SSF52540">
    <property type="entry name" value="P-loop containing nucleoside triphosphate hydrolases"/>
    <property type="match status" value="1"/>
</dbReference>
<keyword evidence="2" id="KW-1185">Reference proteome</keyword>
<evidence type="ECO:0008006" key="3">
    <source>
        <dbReference type="Google" id="ProtNLM"/>
    </source>
</evidence>
<name>A0ABY4U4E8_9SPHN</name>
<dbReference type="EMBL" id="CP098494">
    <property type="protein sequence ID" value="USA60982.1"/>
    <property type="molecule type" value="Genomic_DNA"/>
</dbReference>
<dbReference type="RefSeq" id="WP_301641862.1">
    <property type="nucleotide sequence ID" value="NZ_CP098494.1"/>
</dbReference>
<evidence type="ECO:0000313" key="1">
    <source>
        <dbReference type="EMBL" id="USA60982.1"/>
    </source>
</evidence>
<sequence length="1123" mass="122275">MTQTYLADHVSVAPRYQRSVRIDADFGQADPLSGYVLQGSARDALTTTLRLATNGQGAFTWTGPYGGGKSSLALALASYSLGRGPAFKEAKQLLCDVPEVTAVFGRAPKDWLCVPLSGRRGDPVADLREALASAIAGEPGHARTKRSKMEAADGCDIVERLQREVEARPKGGVLVIVDELGKYLEGAADHAIDIHFFQDLAEAANRSEGRLIVVGVLHQAFERYADRLGQSVQDEWRKIQGRFADVPIITAVDEVIELVGRAVTTERSHPQSHAIAAIVASEIAERRPGVPKDLAERLDDCWPLNPAAAALLGPITRRRFSQNERSLFVFLASAEPNGFTEFLQRTTLASGRTFGPAELWDYLQVNLEPAIMASPDGHRWAQAAEAIARAGRDGNYLRLQIAKTVAVIDLFSNGSGLAASSRMIAASLERSDADVEEQLADLVKISALVYRRHLGAYAIYAGSDFDIEGEIEARIAERGRLEIAALNDLASLQPILAKRHYAEYGTPRWFDAQIGELAPQGGLGPKDGRVSAGAAGKFLLLLPGIDVDPDEAEASVIEASRTKHRHGLPVIVGLASNSADIRKTAIELEAARDVRNESPELAGDAAARREIDARIAHLSAQLEGLLREGFERAHWFDTGKPLDLDSLSYGLSQAASDIARRTFRQAPIVHSELINRRRPSSNSNAALRALLHAIVVGRGEQHFGITGYPAEKGLAVTVLERAGLYVRQGERWDFVPPSETSTFAPLWSLTDGLLEAGEQVCVADIYRAWGEPPYGVQQGVMPLLIVTYLFSRRHSTAVYAKEAFQPAISDLVMDLLLQDPEHIALRSVPTDAANAAALKQFAAVAGEFVEEAPSEEPLEIAQALVQFAYSLPNWSRKAQATLSKQAIDVRRLLLDADDPYQLLFVDIPEALEASGEGTAPALRTVLSELDHAYPDMIEDLKTRMLEGLKHRDAGNLSELVERAKRIAGHGGDDLKLRGFITRLAEFDGSTESMAEICGLVMGKPVTTWHDLEPSRAAMQLSEYAYRFRRVELFGDSDQQPTQTAVMVMAGVGSTERSVVRRAQIATEAQKRLGPLLDEIGKTLDTARLEPDMVLAVIAELAQRHIEDDGERDVTVPISAEKEA</sequence>
<proteinExistence type="predicted"/>
<dbReference type="Proteomes" id="UP001056619">
    <property type="component" value="Chromosome"/>
</dbReference>
<accession>A0ABY4U4E8</accession>
<organism evidence="1 2">
    <name type="scientific">Qipengyuania citrea</name>
    <dbReference type="NCBI Taxonomy" id="225971"/>
    <lineage>
        <taxon>Bacteria</taxon>
        <taxon>Pseudomonadati</taxon>
        <taxon>Pseudomonadota</taxon>
        <taxon>Alphaproteobacteria</taxon>
        <taxon>Sphingomonadales</taxon>
        <taxon>Erythrobacteraceae</taxon>
        <taxon>Qipengyuania</taxon>
    </lineage>
</organism>
<protein>
    <recommendedName>
        <fullName evidence="3">ATP-binding protein</fullName>
    </recommendedName>
</protein>
<dbReference type="InterPro" id="IPR027417">
    <property type="entry name" value="P-loop_NTPase"/>
</dbReference>